<dbReference type="InterPro" id="IPR011066">
    <property type="entry name" value="MscS_channel_C_sf"/>
</dbReference>
<feature type="transmembrane region" description="Helical" evidence="1">
    <location>
        <begin position="127"/>
        <end position="145"/>
    </location>
</feature>
<protein>
    <recommendedName>
        <fullName evidence="2">Mechanosensitive ion channel MscS C-terminal domain-containing protein</fullName>
    </recommendedName>
</protein>
<feature type="transmembrane region" description="Helical" evidence="1">
    <location>
        <begin position="61"/>
        <end position="82"/>
    </location>
</feature>
<evidence type="ECO:0000259" key="2">
    <source>
        <dbReference type="Pfam" id="PF21082"/>
    </source>
</evidence>
<proteinExistence type="predicted"/>
<evidence type="ECO:0000256" key="1">
    <source>
        <dbReference type="SAM" id="Phobius"/>
    </source>
</evidence>
<accession>A0A7C4XG24</accession>
<dbReference type="GO" id="GO:0016020">
    <property type="term" value="C:membrane"/>
    <property type="evidence" value="ECO:0007669"/>
    <property type="project" value="InterPro"/>
</dbReference>
<keyword evidence="1" id="KW-0472">Membrane</keyword>
<dbReference type="InterPro" id="IPR049278">
    <property type="entry name" value="MS_channel_C"/>
</dbReference>
<feature type="domain" description="Mechanosensitive ion channel MscS C-terminal" evidence="2">
    <location>
        <begin position="200"/>
        <end position="270"/>
    </location>
</feature>
<feature type="transmembrane region" description="Helical" evidence="1">
    <location>
        <begin position="20"/>
        <end position="41"/>
    </location>
</feature>
<dbReference type="EMBL" id="DTGZ01000149">
    <property type="protein sequence ID" value="HGV98211.1"/>
    <property type="molecule type" value="Genomic_DNA"/>
</dbReference>
<dbReference type="AlphaFoldDB" id="A0A7C4XG24"/>
<dbReference type="Gene3D" id="3.30.70.100">
    <property type="match status" value="1"/>
</dbReference>
<evidence type="ECO:0000313" key="3">
    <source>
        <dbReference type="EMBL" id="HGV98211.1"/>
    </source>
</evidence>
<sequence>MIILLHKEVSGVGADFLINNLYFLLIIIGAILFVYILAIFLNNLRRTAGENNQNIGSIVEILSFPFLVFILSSCYGIGFLFLKLPSSWKDALSATPAIVLIISGMAFIFNIISFILKVGPNLKIKRIIQTTFCGFCIGILIYCFYKNLAGLIFSLALSAVFFFVVYKFLKFRKIAETEKPVITGQLVITHIYPSSAVFQERIKEAMEIIKEAISETPGTGEVLQILASDFTPRGIDLQIKYYITDRQNFDEVKSKVNLNIIKKLNERNIKLTD</sequence>
<organism evidence="3">
    <name type="scientific">candidate division WOR-3 bacterium</name>
    <dbReference type="NCBI Taxonomy" id="2052148"/>
    <lineage>
        <taxon>Bacteria</taxon>
        <taxon>Bacteria division WOR-3</taxon>
    </lineage>
</organism>
<feature type="transmembrane region" description="Helical" evidence="1">
    <location>
        <begin position="94"/>
        <end position="115"/>
    </location>
</feature>
<dbReference type="SUPFAM" id="SSF82689">
    <property type="entry name" value="Mechanosensitive channel protein MscS (YggB), C-terminal domain"/>
    <property type="match status" value="1"/>
</dbReference>
<dbReference type="Pfam" id="PF21082">
    <property type="entry name" value="MS_channel_3rd"/>
    <property type="match status" value="1"/>
</dbReference>
<reference evidence="3" key="1">
    <citation type="journal article" date="2020" name="mSystems">
        <title>Genome- and Community-Level Interaction Insights into Carbon Utilization and Element Cycling Functions of Hydrothermarchaeota in Hydrothermal Sediment.</title>
        <authorList>
            <person name="Zhou Z."/>
            <person name="Liu Y."/>
            <person name="Xu W."/>
            <person name="Pan J."/>
            <person name="Luo Z.H."/>
            <person name="Li M."/>
        </authorList>
    </citation>
    <scope>NUCLEOTIDE SEQUENCE [LARGE SCALE GENOMIC DNA]</scope>
    <source>
        <strain evidence="3">SpSt-774</strain>
    </source>
</reference>
<keyword evidence="1" id="KW-1133">Transmembrane helix</keyword>
<gene>
    <name evidence="3" type="ORF">ENV60_07940</name>
</gene>
<comment type="caution">
    <text evidence="3">The sequence shown here is derived from an EMBL/GenBank/DDBJ whole genome shotgun (WGS) entry which is preliminary data.</text>
</comment>
<name>A0A7C4XG24_UNCW3</name>
<feature type="transmembrane region" description="Helical" evidence="1">
    <location>
        <begin position="151"/>
        <end position="169"/>
    </location>
</feature>
<keyword evidence="1" id="KW-0812">Transmembrane</keyword>